<protein>
    <submittedName>
        <fullName evidence="2">Alpha/beta hydrolase</fullName>
    </submittedName>
</protein>
<reference evidence="2 3" key="1">
    <citation type="journal article" date="2015" name="Nature">
        <title>rRNA introns, odd ribosomes, and small enigmatic genomes across a large radiation of phyla.</title>
        <authorList>
            <person name="Brown C.T."/>
            <person name="Hug L.A."/>
            <person name="Thomas B.C."/>
            <person name="Sharon I."/>
            <person name="Castelle C.J."/>
            <person name="Singh A."/>
            <person name="Wilkins M.J."/>
            <person name="Williams K.H."/>
            <person name="Banfield J.F."/>
        </authorList>
    </citation>
    <scope>NUCLEOTIDE SEQUENCE [LARGE SCALE GENOMIC DNA]</scope>
</reference>
<comment type="caution">
    <text evidence="2">The sequence shown here is derived from an EMBL/GenBank/DDBJ whole genome shotgun (WGS) entry which is preliminary data.</text>
</comment>
<evidence type="ECO:0000259" key="1">
    <source>
        <dbReference type="Pfam" id="PF12697"/>
    </source>
</evidence>
<keyword evidence="2" id="KW-0378">Hydrolase</keyword>
<dbReference type="Gene3D" id="3.40.50.1820">
    <property type="entry name" value="alpha/beta hydrolase"/>
    <property type="match status" value="1"/>
</dbReference>
<organism evidence="2 3">
    <name type="scientific">Candidatus Daviesbacteria bacterium GW2011_GWA2_38_24</name>
    <dbReference type="NCBI Taxonomy" id="1618422"/>
    <lineage>
        <taxon>Bacteria</taxon>
        <taxon>Candidatus Daviesiibacteriota</taxon>
    </lineage>
</organism>
<dbReference type="InterPro" id="IPR000073">
    <property type="entry name" value="AB_hydrolase_1"/>
</dbReference>
<dbReference type="Proteomes" id="UP000034235">
    <property type="component" value="Unassembled WGS sequence"/>
</dbReference>
<name>A0A0G0LW80_9BACT</name>
<dbReference type="PRINTS" id="PR00111">
    <property type="entry name" value="ABHYDROLASE"/>
</dbReference>
<gene>
    <name evidence="2" type="ORF">US86_C0009G0012</name>
</gene>
<dbReference type="AlphaFoldDB" id="A0A0G0LW80"/>
<sequence length="213" mass="24770">MKKSETLVVFLGWGSIEKSYKKFFELAPANWEVVVVPYREFTREGSYQELNNALSRKLVRKKAILVGHSMGGALALKFAHTYPQNVKQLYLIDSEGIYGNENLLVILWGFIISNSTFFRKNLNLLLISLLEIFKSPLWHLKMARFAHNADLKEESRNIRIPTHIFWGEKDKVVPLWQGQVLHQLIPQSKLVVLNGMGHDWVLHSPELFWERLK</sequence>
<dbReference type="GO" id="GO:0016787">
    <property type="term" value="F:hydrolase activity"/>
    <property type="evidence" value="ECO:0007669"/>
    <property type="project" value="UniProtKB-KW"/>
</dbReference>
<dbReference type="PANTHER" id="PTHR43689:SF8">
    <property type="entry name" value="ALPHA_BETA-HYDROLASES SUPERFAMILY PROTEIN"/>
    <property type="match status" value="1"/>
</dbReference>
<dbReference type="SUPFAM" id="SSF53474">
    <property type="entry name" value="alpha/beta-Hydrolases"/>
    <property type="match status" value="1"/>
</dbReference>
<dbReference type="EMBL" id="LBUP01000009">
    <property type="protein sequence ID" value="KKQ65644.1"/>
    <property type="molecule type" value="Genomic_DNA"/>
</dbReference>
<dbReference type="InterPro" id="IPR029058">
    <property type="entry name" value="AB_hydrolase_fold"/>
</dbReference>
<evidence type="ECO:0000313" key="2">
    <source>
        <dbReference type="EMBL" id="KKQ65644.1"/>
    </source>
</evidence>
<dbReference type="Pfam" id="PF12697">
    <property type="entry name" value="Abhydrolase_6"/>
    <property type="match status" value="1"/>
</dbReference>
<proteinExistence type="predicted"/>
<accession>A0A0G0LW80</accession>
<feature type="domain" description="AB hydrolase-1" evidence="1">
    <location>
        <begin position="23"/>
        <end position="209"/>
    </location>
</feature>
<evidence type="ECO:0000313" key="3">
    <source>
        <dbReference type="Proteomes" id="UP000034235"/>
    </source>
</evidence>
<dbReference type="PANTHER" id="PTHR43689">
    <property type="entry name" value="HYDROLASE"/>
    <property type="match status" value="1"/>
</dbReference>